<dbReference type="GO" id="GO:0015934">
    <property type="term" value="C:large ribosomal subunit"/>
    <property type="evidence" value="ECO:0007669"/>
    <property type="project" value="TreeGrafter"/>
</dbReference>
<feature type="domain" description="Large ribosomal subunit protein uL11 C-terminal" evidence="7">
    <location>
        <begin position="72"/>
        <end position="139"/>
    </location>
</feature>
<dbReference type="SMART" id="SM00649">
    <property type="entry name" value="RL11"/>
    <property type="match status" value="1"/>
</dbReference>
<sequence length="140" mass="15260">MTKKLISIIKLNLQAGKATPAAPIGPILGQQGINLSNFCKEYNALTMNKIGTIIPVKLFIYEDKSYKINIRTTPTSFLLKDAAKIIKASSIPNEKNCGVITQNQIKEIALLKMSDLNTNSIDKAIKIIKGTAQNMGISIN</sequence>
<name>A0A2Z5ZAZ4_9STRA</name>
<dbReference type="Pfam" id="PF00298">
    <property type="entry name" value="Ribosomal_L11"/>
    <property type="match status" value="1"/>
</dbReference>
<keyword evidence="3" id="KW-0694">RNA-binding</keyword>
<keyword evidence="2" id="KW-0699">rRNA-binding</keyword>
<dbReference type="GO" id="GO:0003735">
    <property type="term" value="F:structural constituent of ribosome"/>
    <property type="evidence" value="ECO:0007669"/>
    <property type="project" value="InterPro"/>
</dbReference>
<keyword evidence="9" id="KW-0934">Plastid</keyword>
<keyword evidence="5 6" id="KW-0687">Ribonucleoprotein</keyword>
<dbReference type="AlphaFoldDB" id="A0A2Z5ZAZ4"/>
<reference evidence="9" key="1">
    <citation type="submission" date="2018-02" db="EMBL/GenBank/DDBJ databases">
        <title>Evolution and diversity of non-photosynthetic diatom plastid genomes.</title>
        <authorList>
            <person name="Kamikawa R."/>
            <person name="Ishii K."/>
        </authorList>
    </citation>
    <scope>NUCLEOTIDE SEQUENCE</scope>
    <source>
        <strain evidence="9">PL1-4</strain>
    </source>
</reference>
<dbReference type="InterPro" id="IPR020783">
    <property type="entry name" value="Ribosomal_uL11_C"/>
</dbReference>
<evidence type="ECO:0000256" key="5">
    <source>
        <dbReference type="ARBA" id="ARBA00023274"/>
    </source>
</evidence>
<evidence type="ECO:0000256" key="2">
    <source>
        <dbReference type="ARBA" id="ARBA00022730"/>
    </source>
</evidence>
<evidence type="ECO:0000256" key="3">
    <source>
        <dbReference type="ARBA" id="ARBA00022884"/>
    </source>
</evidence>
<dbReference type="Pfam" id="PF03946">
    <property type="entry name" value="Ribosomal_L11_N"/>
    <property type="match status" value="1"/>
</dbReference>
<dbReference type="InterPro" id="IPR036769">
    <property type="entry name" value="Ribosomal_uL11_C_sf"/>
</dbReference>
<dbReference type="InterPro" id="IPR000911">
    <property type="entry name" value="Ribosomal_uL11"/>
</dbReference>
<dbReference type="SUPFAM" id="SSF46906">
    <property type="entry name" value="Ribosomal protein L11, C-terminal domain"/>
    <property type="match status" value="1"/>
</dbReference>
<dbReference type="Gene3D" id="3.30.1550.10">
    <property type="entry name" value="Ribosomal protein L11/L12, N-terminal domain"/>
    <property type="match status" value="1"/>
</dbReference>
<dbReference type="CDD" id="cd00349">
    <property type="entry name" value="Ribosomal_L11"/>
    <property type="match status" value="1"/>
</dbReference>
<keyword evidence="4 6" id="KW-0689">Ribosomal protein</keyword>
<geneLocation type="plastid" evidence="9"/>
<dbReference type="InterPro" id="IPR006519">
    <property type="entry name" value="Ribosomal_uL11_bac-typ"/>
</dbReference>
<dbReference type="InterPro" id="IPR020784">
    <property type="entry name" value="Ribosomal_uL11_N"/>
</dbReference>
<dbReference type="PANTHER" id="PTHR11661">
    <property type="entry name" value="60S RIBOSOMAL PROTEIN L12"/>
    <property type="match status" value="1"/>
</dbReference>
<accession>A0A2Z5ZAZ4</accession>
<feature type="domain" description="Large ribosomal subunit protein uL11 N-terminal" evidence="8">
    <location>
        <begin position="9"/>
        <end position="66"/>
    </location>
</feature>
<dbReference type="GO" id="GO:0070180">
    <property type="term" value="F:large ribosomal subunit rRNA binding"/>
    <property type="evidence" value="ECO:0007669"/>
    <property type="project" value="TreeGrafter"/>
</dbReference>
<dbReference type="InterPro" id="IPR036796">
    <property type="entry name" value="Ribosomal_uL11_N_sf"/>
</dbReference>
<gene>
    <name evidence="9" type="primary">rpl11</name>
</gene>
<evidence type="ECO:0000313" key="9">
    <source>
        <dbReference type="EMBL" id="BBC77536.1"/>
    </source>
</evidence>
<dbReference type="GO" id="GO:0006412">
    <property type="term" value="P:translation"/>
    <property type="evidence" value="ECO:0007669"/>
    <property type="project" value="InterPro"/>
</dbReference>
<dbReference type="PROSITE" id="PS00359">
    <property type="entry name" value="RIBOSOMAL_L11"/>
    <property type="match status" value="1"/>
</dbReference>
<protein>
    <submittedName>
        <fullName evidence="9">Ribosomal protein L11</fullName>
    </submittedName>
</protein>
<evidence type="ECO:0000259" key="8">
    <source>
        <dbReference type="Pfam" id="PF03946"/>
    </source>
</evidence>
<dbReference type="EMBL" id="AP018506">
    <property type="protein sequence ID" value="BBC77536.1"/>
    <property type="molecule type" value="Genomic_DNA"/>
</dbReference>
<evidence type="ECO:0000259" key="7">
    <source>
        <dbReference type="Pfam" id="PF00298"/>
    </source>
</evidence>
<dbReference type="HAMAP" id="MF_00736">
    <property type="entry name" value="Ribosomal_uL11"/>
    <property type="match status" value="1"/>
</dbReference>
<evidence type="ECO:0000256" key="6">
    <source>
        <dbReference type="RuleBase" id="RU003978"/>
    </source>
</evidence>
<evidence type="ECO:0000256" key="4">
    <source>
        <dbReference type="ARBA" id="ARBA00022980"/>
    </source>
</evidence>
<comment type="similarity">
    <text evidence="1 6">Belongs to the universal ribosomal protein uL11 family.</text>
</comment>
<dbReference type="PANTHER" id="PTHR11661:SF1">
    <property type="entry name" value="LARGE RIBOSOMAL SUBUNIT PROTEIN UL11M"/>
    <property type="match status" value="1"/>
</dbReference>
<dbReference type="SUPFAM" id="SSF54747">
    <property type="entry name" value="Ribosomal L11/L12e N-terminal domain"/>
    <property type="match status" value="1"/>
</dbReference>
<dbReference type="NCBIfam" id="TIGR01632">
    <property type="entry name" value="L11_bact"/>
    <property type="match status" value="1"/>
</dbReference>
<evidence type="ECO:0000256" key="1">
    <source>
        <dbReference type="ARBA" id="ARBA00010537"/>
    </source>
</evidence>
<organism evidence="9">
    <name type="scientific">Nitzschia sp. PL1-4</name>
    <dbReference type="NCBI Taxonomy" id="2083272"/>
    <lineage>
        <taxon>Eukaryota</taxon>
        <taxon>Sar</taxon>
        <taxon>Stramenopiles</taxon>
        <taxon>Ochrophyta</taxon>
        <taxon>Bacillariophyta</taxon>
        <taxon>Bacillariophyceae</taxon>
        <taxon>Bacillariophycidae</taxon>
        <taxon>Bacillariales</taxon>
        <taxon>Bacillariaceae</taxon>
        <taxon>Nitzschia</taxon>
    </lineage>
</organism>
<proteinExistence type="inferred from homology"/>
<dbReference type="InterPro" id="IPR020785">
    <property type="entry name" value="Ribosomal_uL11_CS"/>
</dbReference>
<dbReference type="Gene3D" id="1.10.10.250">
    <property type="entry name" value="Ribosomal protein L11, C-terminal domain"/>
    <property type="match status" value="1"/>
</dbReference>